<dbReference type="Pfam" id="PF12248">
    <property type="entry name" value="Methyltransf_FA"/>
    <property type="match status" value="1"/>
</dbReference>
<dbReference type="InterPro" id="IPR036734">
    <property type="entry name" value="Neur_chan_lig-bd_sf"/>
</dbReference>
<feature type="transmembrane region" description="Helical" evidence="1">
    <location>
        <begin position="564"/>
        <end position="581"/>
    </location>
</feature>
<feature type="signal peptide" evidence="2">
    <location>
        <begin position="1"/>
        <end position="33"/>
    </location>
</feature>
<organism evidence="5">
    <name type="scientific">Lygus hesperus</name>
    <name type="common">Western plant bug</name>
    <dbReference type="NCBI Taxonomy" id="30085"/>
    <lineage>
        <taxon>Eukaryota</taxon>
        <taxon>Metazoa</taxon>
        <taxon>Ecdysozoa</taxon>
        <taxon>Arthropoda</taxon>
        <taxon>Hexapoda</taxon>
        <taxon>Insecta</taxon>
        <taxon>Pterygota</taxon>
        <taxon>Neoptera</taxon>
        <taxon>Paraneoptera</taxon>
        <taxon>Hemiptera</taxon>
        <taxon>Heteroptera</taxon>
        <taxon>Panheteroptera</taxon>
        <taxon>Cimicomorpha</taxon>
        <taxon>Miridae</taxon>
        <taxon>Mirini</taxon>
        <taxon>Lygus</taxon>
    </lineage>
</organism>
<dbReference type="GO" id="GO:0005230">
    <property type="term" value="F:extracellular ligand-gated monoatomic ion channel activity"/>
    <property type="evidence" value="ECO:0007669"/>
    <property type="project" value="InterPro"/>
</dbReference>
<evidence type="ECO:0000256" key="2">
    <source>
        <dbReference type="SAM" id="SignalP"/>
    </source>
</evidence>
<dbReference type="InterPro" id="IPR022041">
    <property type="entry name" value="Methyltransf_FA"/>
</dbReference>
<accession>A0A146LI87</accession>
<dbReference type="GO" id="GO:0016020">
    <property type="term" value="C:membrane"/>
    <property type="evidence" value="ECO:0007669"/>
    <property type="project" value="InterPro"/>
</dbReference>
<keyword evidence="1" id="KW-0472">Membrane</keyword>
<dbReference type="PANTHER" id="PTHR18945">
    <property type="entry name" value="NEUROTRANSMITTER GATED ION CHANNEL"/>
    <property type="match status" value="1"/>
</dbReference>
<keyword evidence="1" id="KW-0812">Transmembrane</keyword>
<feature type="transmembrane region" description="Helical" evidence="1">
    <location>
        <begin position="408"/>
        <end position="430"/>
    </location>
</feature>
<evidence type="ECO:0000259" key="3">
    <source>
        <dbReference type="Pfam" id="PF02931"/>
    </source>
</evidence>
<dbReference type="Gene3D" id="2.70.170.10">
    <property type="entry name" value="Neurotransmitter-gated ion-channel ligand-binding domain"/>
    <property type="match status" value="1"/>
</dbReference>
<dbReference type="InterPro" id="IPR006201">
    <property type="entry name" value="Neur_channel"/>
</dbReference>
<feature type="transmembrane region" description="Helical" evidence="1">
    <location>
        <begin position="437"/>
        <end position="453"/>
    </location>
</feature>
<feature type="domain" description="Neurotransmitter-gated ion-channel ligand-binding" evidence="3">
    <location>
        <begin position="206"/>
        <end position="403"/>
    </location>
</feature>
<dbReference type="CDD" id="cd18989">
    <property type="entry name" value="LGIC_ECD_cation"/>
    <property type="match status" value="1"/>
</dbReference>
<dbReference type="InterPro" id="IPR006202">
    <property type="entry name" value="Neur_chan_lig-bd"/>
</dbReference>
<evidence type="ECO:0000256" key="1">
    <source>
        <dbReference type="SAM" id="Phobius"/>
    </source>
</evidence>
<sequence length="584" mass="65984">MTTTVPANAATMRPLIVLLSTFTGLQLLRGTMSSDVIPSNCMRLTTFNYHYTPTYRLEALDSDKNSPGFTFRFSVQAQSDAHLKLSSTPDAQKSPVTIEIVLGAGANSFSAVRRKPKKTAVDLSNNTPLILSKTEMRSFTLILNGELLTVYANSSSLPILSYEDSSVVDMSYISFGAWNNVAVEWSFDCKDAEVPESPPLDPVLRLKRTYWSRYDPFNPPVLDNSTLTVDVSLSLIHVNLNAKDGIFTMRGKFEVEWRDQKLQWNPEEYGNIGVLNFKHRVIWMPEFELLDVPKSESTILEDRSVRLYHNGSAKWTSLGNVETWCDVDVSDWPADQHECHIHIGLRSHPDTIQLKFAQSPNMSTLETTGLEWEVISITSDENILIGSNETQTQSFKLHITMKRAQTPFMLVFFIPLFVSFGVLMSSYIIAPQHKCRLALVTSCIVVLNLLLIFEDVMLPALPQGTPRIMKITSCLLVMAVLQLVFHSFNAHLVNLSSPAPSMVKNMAKKSWMKYLHQGAHDTLFSEDITDQDFHQFDQADDCQTNLEGREVDMNKYHWALVSRALDMVTFLLSFFILPFLLSPM</sequence>
<evidence type="ECO:0000259" key="4">
    <source>
        <dbReference type="Pfam" id="PF12248"/>
    </source>
</evidence>
<feature type="chain" id="PRO_5007527171" evidence="2">
    <location>
        <begin position="34"/>
        <end position="584"/>
    </location>
</feature>
<name>A0A146LI87_LYGHE</name>
<evidence type="ECO:0000313" key="5">
    <source>
        <dbReference type="EMBL" id="JAQ06180.1"/>
    </source>
</evidence>
<dbReference type="EMBL" id="GDHC01012449">
    <property type="protein sequence ID" value="JAQ06180.1"/>
    <property type="molecule type" value="Transcribed_RNA"/>
</dbReference>
<dbReference type="AlphaFoldDB" id="A0A146LI87"/>
<feature type="domain" description="Farnesoic acid O-methyl transferase" evidence="4">
    <location>
        <begin position="47"/>
        <end position="190"/>
    </location>
</feature>
<proteinExistence type="predicted"/>
<keyword evidence="5" id="KW-0675">Receptor</keyword>
<dbReference type="Pfam" id="PF02931">
    <property type="entry name" value="Neur_chan_LBD"/>
    <property type="match status" value="1"/>
</dbReference>
<dbReference type="GO" id="GO:0004888">
    <property type="term" value="F:transmembrane signaling receptor activity"/>
    <property type="evidence" value="ECO:0007669"/>
    <property type="project" value="InterPro"/>
</dbReference>
<dbReference type="SUPFAM" id="SSF63712">
    <property type="entry name" value="Nicotinic receptor ligand binding domain-like"/>
    <property type="match status" value="1"/>
</dbReference>
<gene>
    <name evidence="5" type="primary">ACH1_0</name>
    <name evidence="5" type="ORF">g.83766</name>
</gene>
<reference evidence="5" key="1">
    <citation type="journal article" date="2016" name="Gigascience">
        <title>De novo construction of an expanded transcriptome assembly for the western tarnished plant bug, Lygus hesperus.</title>
        <authorList>
            <person name="Tassone E.E."/>
            <person name="Geib S.M."/>
            <person name="Hall B."/>
            <person name="Fabrick J.A."/>
            <person name="Brent C.S."/>
            <person name="Hull J.J."/>
        </authorList>
    </citation>
    <scope>NUCLEOTIDE SEQUENCE</scope>
</reference>
<protein>
    <submittedName>
        <fullName evidence="5">Acetylcholine receptor subunit alpha-L1</fullName>
    </submittedName>
</protein>
<keyword evidence="1" id="KW-1133">Transmembrane helix</keyword>
<keyword evidence="2" id="KW-0732">Signal</keyword>
<feature type="transmembrane region" description="Helical" evidence="1">
    <location>
        <begin position="468"/>
        <end position="488"/>
    </location>
</feature>